<organism evidence="3 4">
    <name type="scientific">Zunongwangia profunda</name>
    <dbReference type="NCBI Taxonomy" id="398743"/>
    <lineage>
        <taxon>Bacteria</taxon>
        <taxon>Pseudomonadati</taxon>
        <taxon>Bacteroidota</taxon>
        <taxon>Flavobacteriia</taxon>
        <taxon>Flavobacteriales</taxon>
        <taxon>Flavobacteriaceae</taxon>
        <taxon>Zunongwangia</taxon>
    </lineage>
</organism>
<dbReference type="Pfam" id="PF20432">
    <property type="entry name" value="Xre-like-HTH"/>
    <property type="match status" value="1"/>
</dbReference>
<sequence length="168" mass="19514">MPVKKKSDNKSFDTKRSVKRARAVRKIKNQSWTIETSDRSYVWSSRMERVSIIRKGLPYESIEFISNKSNLPIKHILHLLQMPQTTYNKKKKDKDLLSGRDSELVLVLTEVLEFGLEVFNSEKEKFQRWLQKTNISLGGAAPISLFDSLTGIQEVRNRLNRLEYGNLA</sequence>
<dbReference type="InterPro" id="IPR046847">
    <property type="entry name" value="Xre-like_HTH"/>
</dbReference>
<evidence type="ECO:0000259" key="2">
    <source>
        <dbReference type="Pfam" id="PF20432"/>
    </source>
</evidence>
<dbReference type="InterPro" id="IPR011979">
    <property type="entry name" value="Antitox_Xre"/>
</dbReference>
<dbReference type="EMBL" id="DPMF01000263">
    <property type="protein sequence ID" value="HCV81642.1"/>
    <property type="molecule type" value="Genomic_DNA"/>
</dbReference>
<evidence type="ECO:0000313" key="3">
    <source>
        <dbReference type="EMBL" id="HCV81642.1"/>
    </source>
</evidence>
<accession>A0A3D5J2D4</accession>
<feature type="domain" description="Antitoxin Xre-like helix-turn-helix" evidence="2">
    <location>
        <begin position="48"/>
        <end position="106"/>
    </location>
</feature>
<evidence type="ECO:0000259" key="1">
    <source>
        <dbReference type="Pfam" id="PF09722"/>
    </source>
</evidence>
<dbReference type="Proteomes" id="UP000264330">
    <property type="component" value="Unassembled WGS sequence"/>
</dbReference>
<dbReference type="RefSeq" id="WP_041578515.1">
    <property type="nucleotide sequence ID" value="NZ_CAJXAW010000008.1"/>
</dbReference>
<protein>
    <submittedName>
        <fullName evidence="3">DUF2384 domain-containing protein</fullName>
    </submittedName>
</protein>
<dbReference type="GO" id="GO:0003677">
    <property type="term" value="F:DNA binding"/>
    <property type="evidence" value="ECO:0007669"/>
    <property type="project" value="InterPro"/>
</dbReference>
<name>A0A3D5J2D4_9FLAO</name>
<evidence type="ECO:0000313" key="4">
    <source>
        <dbReference type="Proteomes" id="UP000264330"/>
    </source>
</evidence>
<feature type="domain" description="Antitoxin Xre/MbcA/ParS-like toxin-binding" evidence="1">
    <location>
        <begin position="117"/>
        <end position="165"/>
    </location>
</feature>
<dbReference type="InterPro" id="IPR024467">
    <property type="entry name" value="Xre/MbcA/ParS-like_toxin-bd"/>
</dbReference>
<dbReference type="NCBIfam" id="TIGR02293">
    <property type="entry name" value="TAS_TIGR02293"/>
    <property type="match status" value="1"/>
</dbReference>
<proteinExistence type="predicted"/>
<dbReference type="AlphaFoldDB" id="A0A3D5J2D4"/>
<comment type="caution">
    <text evidence="3">The sequence shown here is derived from an EMBL/GenBank/DDBJ whole genome shotgun (WGS) entry which is preliminary data.</text>
</comment>
<dbReference type="Pfam" id="PF09722">
    <property type="entry name" value="Xre_MbcA_ParS_C"/>
    <property type="match status" value="1"/>
</dbReference>
<reference evidence="3 4" key="1">
    <citation type="journal article" date="2018" name="Nat. Biotechnol.">
        <title>A standardized bacterial taxonomy based on genome phylogeny substantially revises the tree of life.</title>
        <authorList>
            <person name="Parks D.H."/>
            <person name="Chuvochina M."/>
            <person name="Waite D.W."/>
            <person name="Rinke C."/>
            <person name="Skarshewski A."/>
            <person name="Chaumeil P.A."/>
            <person name="Hugenholtz P."/>
        </authorList>
    </citation>
    <scope>NUCLEOTIDE SEQUENCE [LARGE SCALE GENOMIC DNA]</scope>
    <source>
        <strain evidence="3">UBA9359</strain>
    </source>
</reference>
<gene>
    <name evidence="3" type="ORF">DGQ38_11400</name>
</gene>